<reference evidence="1 2" key="1">
    <citation type="submission" date="2017-09" db="EMBL/GenBank/DDBJ databases">
        <title>Large-scale bioinformatics analysis of Bacillus genomes uncovers conserved roles of natural products in bacterial physiology.</title>
        <authorList>
            <consortium name="Agbiome Team Llc"/>
            <person name="Bleich R.M."/>
            <person name="Grubbs K.J."/>
            <person name="Santa Maria K.C."/>
            <person name="Allen S.E."/>
            <person name="Farag S."/>
            <person name="Shank E.A."/>
            <person name="Bowers A."/>
        </authorList>
    </citation>
    <scope>NUCLEOTIDE SEQUENCE [LARGE SCALE GENOMIC DNA]</scope>
    <source>
        <strain evidence="1 2">AFS096845</strain>
    </source>
</reference>
<gene>
    <name evidence="1" type="ORF">COM96_18555</name>
</gene>
<proteinExistence type="predicted"/>
<organism evidence="1 2">
    <name type="scientific">Bacillus cereus</name>
    <dbReference type="NCBI Taxonomy" id="1396"/>
    <lineage>
        <taxon>Bacteria</taxon>
        <taxon>Bacillati</taxon>
        <taxon>Bacillota</taxon>
        <taxon>Bacilli</taxon>
        <taxon>Bacillales</taxon>
        <taxon>Bacillaceae</taxon>
        <taxon>Bacillus</taxon>
        <taxon>Bacillus cereus group</taxon>
    </lineage>
</organism>
<dbReference type="Proteomes" id="UP000220006">
    <property type="component" value="Unassembled WGS sequence"/>
</dbReference>
<sequence length="232" mass="26565">MWETNALIHEVKFLKKVNESTKTIIGGKSFNDGTLLAWEYEAYDDETVTMKLIKEIKFSEKEVELEVFKQDSVVQEITSFVQNYTKTNRLAILVFDEEKTYGFESELTRHYEGGKKLSIGIPDELKKLLPEEIQGDFIQQAKSEKPINMFLFDPNLLEPITTVSANLITIFGAVFAAVKFSKERHSVTNDAQQIENTNEKTDYIIIGDVKIPTKGLSEETIKELCLEAIRRQ</sequence>
<comment type="caution">
    <text evidence="1">The sequence shown here is derived from an EMBL/GenBank/DDBJ whole genome shotgun (WGS) entry which is preliminary data.</text>
</comment>
<protein>
    <submittedName>
        <fullName evidence="1">Uncharacterized protein</fullName>
    </submittedName>
</protein>
<dbReference type="AlphaFoldDB" id="A0A2A7HVD1"/>
<accession>A0A2A7HVD1</accession>
<dbReference type="EMBL" id="NVLK01000039">
    <property type="protein sequence ID" value="PEC20585.1"/>
    <property type="molecule type" value="Genomic_DNA"/>
</dbReference>
<evidence type="ECO:0000313" key="1">
    <source>
        <dbReference type="EMBL" id="PEC20585.1"/>
    </source>
</evidence>
<name>A0A2A7HVD1_BACCE</name>
<dbReference type="RefSeq" id="WP_097905012.1">
    <property type="nucleotide sequence ID" value="NZ_NVLK01000039.1"/>
</dbReference>
<evidence type="ECO:0000313" key="2">
    <source>
        <dbReference type="Proteomes" id="UP000220006"/>
    </source>
</evidence>